<name>A0A921YLP4_MANSE</name>
<sequence length="112" mass="13492">MFANKKNTVKTYQKKSLNIKKKQYKNCHYNLFVSTDFQFVRNKKGKDLAMVKGFTYYKQRHGKFTQIWQCTNISRCRARFIITHNGEFIRYNMEHSHNPPRCVISDGEYIKI</sequence>
<dbReference type="InterPro" id="IPR007588">
    <property type="entry name" value="Znf_FLYWCH"/>
</dbReference>
<evidence type="ECO:0000313" key="5">
    <source>
        <dbReference type="EMBL" id="KAG6441735.1"/>
    </source>
</evidence>
<proteinExistence type="predicted"/>
<evidence type="ECO:0000256" key="2">
    <source>
        <dbReference type="ARBA" id="ARBA00022771"/>
    </source>
</evidence>
<dbReference type="EMBL" id="JH668288">
    <property type="protein sequence ID" value="KAG6441734.1"/>
    <property type="molecule type" value="Genomic_DNA"/>
</dbReference>
<dbReference type="EMBL" id="JH668288">
    <property type="protein sequence ID" value="KAG6441735.1"/>
    <property type="molecule type" value="Genomic_DNA"/>
</dbReference>
<evidence type="ECO:0000259" key="4">
    <source>
        <dbReference type="Pfam" id="PF04500"/>
    </source>
</evidence>
<keyword evidence="1" id="KW-0479">Metal-binding</keyword>
<accession>A0A921YLP4</accession>
<organism evidence="5 6">
    <name type="scientific">Manduca sexta</name>
    <name type="common">Tobacco hawkmoth</name>
    <name type="synonym">Tobacco hornworm</name>
    <dbReference type="NCBI Taxonomy" id="7130"/>
    <lineage>
        <taxon>Eukaryota</taxon>
        <taxon>Metazoa</taxon>
        <taxon>Ecdysozoa</taxon>
        <taxon>Arthropoda</taxon>
        <taxon>Hexapoda</taxon>
        <taxon>Insecta</taxon>
        <taxon>Pterygota</taxon>
        <taxon>Neoptera</taxon>
        <taxon>Endopterygota</taxon>
        <taxon>Lepidoptera</taxon>
        <taxon>Glossata</taxon>
        <taxon>Ditrysia</taxon>
        <taxon>Bombycoidea</taxon>
        <taxon>Sphingidae</taxon>
        <taxon>Sphinginae</taxon>
        <taxon>Sphingini</taxon>
        <taxon>Manduca</taxon>
    </lineage>
</organism>
<reference evidence="5" key="1">
    <citation type="journal article" date="2016" name="Insect Biochem. Mol. Biol.">
        <title>Multifaceted biological insights from a draft genome sequence of the tobacco hornworm moth, Manduca sexta.</title>
        <authorList>
            <person name="Kanost M.R."/>
            <person name="Arrese E.L."/>
            <person name="Cao X."/>
            <person name="Chen Y.R."/>
            <person name="Chellapilla S."/>
            <person name="Goldsmith M.R."/>
            <person name="Grosse-Wilde E."/>
            <person name="Heckel D.G."/>
            <person name="Herndon N."/>
            <person name="Jiang H."/>
            <person name="Papanicolaou A."/>
            <person name="Qu J."/>
            <person name="Soulages J.L."/>
            <person name="Vogel H."/>
            <person name="Walters J."/>
            <person name="Waterhouse R.M."/>
            <person name="Ahn S.J."/>
            <person name="Almeida F.C."/>
            <person name="An C."/>
            <person name="Aqrawi P."/>
            <person name="Bretschneider A."/>
            <person name="Bryant W.B."/>
            <person name="Bucks S."/>
            <person name="Chao H."/>
            <person name="Chevignon G."/>
            <person name="Christen J.M."/>
            <person name="Clarke D.F."/>
            <person name="Dittmer N.T."/>
            <person name="Ferguson L.C.F."/>
            <person name="Garavelou S."/>
            <person name="Gordon K.H.J."/>
            <person name="Gunaratna R.T."/>
            <person name="Han Y."/>
            <person name="Hauser F."/>
            <person name="He Y."/>
            <person name="Heidel-Fischer H."/>
            <person name="Hirsh A."/>
            <person name="Hu Y."/>
            <person name="Jiang H."/>
            <person name="Kalra D."/>
            <person name="Klinner C."/>
            <person name="Konig C."/>
            <person name="Kovar C."/>
            <person name="Kroll A.R."/>
            <person name="Kuwar S.S."/>
            <person name="Lee S.L."/>
            <person name="Lehman R."/>
            <person name="Li K."/>
            <person name="Li Z."/>
            <person name="Liang H."/>
            <person name="Lovelace S."/>
            <person name="Lu Z."/>
            <person name="Mansfield J.H."/>
            <person name="McCulloch K.J."/>
            <person name="Mathew T."/>
            <person name="Morton B."/>
            <person name="Muzny D.M."/>
            <person name="Neunemann D."/>
            <person name="Ongeri F."/>
            <person name="Pauchet Y."/>
            <person name="Pu L.L."/>
            <person name="Pyrousis I."/>
            <person name="Rao X.J."/>
            <person name="Redding A."/>
            <person name="Roesel C."/>
            <person name="Sanchez-Gracia A."/>
            <person name="Schaack S."/>
            <person name="Shukla A."/>
            <person name="Tetreau G."/>
            <person name="Wang Y."/>
            <person name="Xiong G.H."/>
            <person name="Traut W."/>
            <person name="Walsh T.K."/>
            <person name="Worley K.C."/>
            <person name="Wu D."/>
            <person name="Wu W."/>
            <person name="Wu Y.Q."/>
            <person name="Zhang X."/>
            <person name="Zou Z."/>
            <person name="Zucker H."/>
            <person name="Briscoe A.D."/>
            <person name="Burmester T."/>
            <person name="Clem R.J."/>
            <person name="Feyereisen R."/>
            <person name="Grimmelikhuijzen C.J.P."/>
            <person name="Hamodrakas S.J."/>
            <person name="Hansson B.S."/>
            <person name="Huguet E."/>
            <person name="Jermiin L.S."/>
            <person name="Lan Q."/>
            <person name="Lehman H.K."/>
            <person name="Lorenzen M."/>
            <person name="Merzendorfer H."/>
            <person name="Michalopoulos I."/>
            <person name="Morton D.B."/>
            <person name="Muthukrishnan S."/>
            <person name="Oakeshott J.G."/>
            <person name="Palmer W."/>
            <person name="Park Y."/>
            <person name="Passarelli A.L."/>
            <person name="Rozas J."/>
            <person name="Schwartz L.M."/>
            <person name="Smith W."/>
            <person name="Southgate A."/>
            <person name="Vilcinskas A."/>
            <person name="Vogt R."/>
            <person name="Wang P."/>
            <person name="Werren J."/>
            <person name="Yu X.Q."/>
            <person name="Zhou J.J."/>
            <person name="Brown S.J."/>
            <person name="Scherer S.E."/>
            <person name="Richards S."/>
            <person name="Blissard G.W."/>
        </authorList>
    </citation>
    <scope>NUCLEOTIDE SEQUENCE</scope>
</reference>
<comment type="caution">
    <text evidence="5">The sequence shown here is derived from an EMBL/GenBank/DDBJ whole genome shotgun (WGS) entry which is preliminary data.</text>
</comment>
<evidence type="ECO:0000256" key="3">
    <source>
        <dbReference type="ARBA" id="ARBA00022833"/>
    </source>
</evidence>
<keyword evidence="2" id="KW-0863">Zinc-finger</keyword>
<evidence type="ECO:0000313" key="6">
    <source>
        <dbReference type="Proteomes" id="UP000791440"/>
    </source>
</evidence>
<reference evidence="5" key="2">
    <citation type="submission" date="2020-12" db="EMBL/GenBank/DDBJ databases">
        <authorList>
            <person name="Kanost M."/>
        </authorList>
    </citation>
    <scope>NUCLEOTIDE SEQUENCE</scope>
</reference>
<protein>
    <recommendedName>
        <fullName evidence="4">FLYWCH-type domain-containing protein</fullName>
    </recommendedName>
</protein>
<dbReference type="Pfam" id="PF04500">
    <property type="entry name" value="FLYWCH"/>
    <property type="match status" value="1"/>
</dbReference>
<dbReference type="GO" id="GO:0008270">
    <property type="term" value="F:zinc ion binding"/>
    <property type="evidence" value="ECO:0007669"/>
    <property type="project" value="UniProtKB-KW"/>
</dbReference>
<feature type="domain" description="FLYWCH-type" evidence="4">
    <location>
        <begin position="39"/>
        <end position="97"/>
    </location>
</feature>
<dbReference type="EMBL" id="JH668288">
    <property type="protein sequence ID" value="KAG6441736.1"/>
    <property type="molecule type" value="Genomic_DNA"/>
</dbReference>
<keyword evidence="3" id="KW-0862">Zinc</keyword>
<dbReference type="Proteomes" id="UP000791440">
    <property type="component" value="Unassembled WGS sequence"/>
</dbReference>
<keyword evidence="6" id="KW-1185">Reference proteome</keyword>
<evidence type="ECO:0000256" key="1">
    <source>
        <dbReference type="ARBA" id="ARBA00022723"/>
    </source>
</evidence>
<dbReference type="AlphaFoldDB" id="A0A921YLP4"/>
<gene>
    <name evidence="5" type="ORF">O3G_MSEX001922</name>
</gene>